<reference evidence="2 3" key="1">
    <citation type="journal article" date="2023" name="IMA Fungus">
        <title>Comparative genomic study of the Penicillium genus elucidates a diverse pangenome and 15 lateral gene transfer events.</title>
        <authorList>
            <person name="Petersen C."/>
            <person name="Sorensen T."/>
            <person name="Nielsen M.R."/>
            <person name="Sondergaard T.E."/>
            <person name="Sorensen J.L."/>
            <person name="Fitzpatrick D.A."/>
            <person name="Frisvad J.C."/>
            <person name="Nielsen K.L."/>
        </authorList>
    </citation>
    <scope>NUCLEOTIDE SEQUENCE [LARGE SCALE GENOMIC DNA]</scope>
    <source>
        <strain evidence="2 3">IBT 35679</strain>
    </source>
</reference>
<dbReference type="PANTHER" id="PTHR42060">
    <property type="entry name" value="NHL REPEAT-CONTAINING PROTEIN-RELATED"/>
    <property type="match status" value="1"/>
</dbReference>
<accession>A0AAD6CJS6</accession>
<sequence>MRSPFLLALAATSALAVQSSTLFNFTSGIDVENSELRPNGHLLLTTFEKGRLYTLNPYAKVPKAELVASLPGATALCGITTIAYDKYAVIGGVRGSYHYDNETIYTVDFSQDASQPIIQKAAHLPDAIMLNGMAALPKQPHVVLAGDAILGVLFRVDTTTGAHKVAFNNTALVSPSTSSLPIGVNGLKIVGNYVYFTNSAGGTFCKVPVSDDGETFGDVEVIASMDTSIGDWDDFIVASNGVSYLAQPTLGIAQVFPNGSHSIYASGISSASSIQISKDGYAYVTQGSGLVDTFKLPFNTTVAEGEF</sequence>
<dbReference type="Gene3D" id="2.120.10.30">
    <property type="entry name" value="TolB, C-terminal domain"/>
    <property type="match status" value="1"/>
</dbReference>
<organism evidence="2 3">
    <name type="scientific">Penicillium frequentans</name>
    <dbReference type="NCBI Taxonomy" id="3151616"/>
    <lineage>
        <taxon>Eukaryota</taxon>
        <taxon>Fungi</taxon>
        <taxon>Dikarya</taxon>
        <taxon>Ascomycota</taxon>
        <taxon>Pezizomycotina</taxon>
        <taxon>Eurotiomycetes</taxon>
        <taxon>Eurotiomycetidae</taxon>
        <taxon>Eurotiales</taxon>
        <taxon>Aspergillaceae</taxon>
        <taxon>Penicillium</taxon>
    </lineage>
</organism>
<proteinExistence type="predicted"/>
<dbReference type="InterPro" id="IPR011042">
    <property type="entry name" value="6-blade_b-propeller_TolB-like"/>
</dbReference>
<name>A0AAD6CJS6_9EURO</name>
<evidence type="ECO:0000313" key="3">
    <source>
        <dbReference type="Proteomes" id="UP001220324"/>
    </source>
</evidence>
<dbReference type="AlphaFoldDB" id="A0AAD6CJS6"/>
<dbReference type="Proteomes" id="UP001220324">
    <property type="component" value="Unassembled WGS sequence"/>
</dbReference>
<dbReference type="SUPFAM" id="SSF63829">
    <property type="entry name" value="Calcium-dependent phosphotriesterase"/>
    <property type="match status" value="1"/>
</dbReference>
<comment type="caution">
    <text evidence="2">The sequence shown here is derived from an EMBL/GenBank/DDBJ whole genome shotgun (WGS) entry which is preliminary data.</text>
</comment>
<dbReference type="EMBL" id="JAQIZZ010000008">
    <property type="protein sequence ID" value="KAJ5524784.1"/>
    <property type="molecule type" value="Genomic_DNA"/>
</dbReference>
<dbReference type="PANTHER" id="PTHR42060:SF1">
    <property type="entry name" value="NHL REPEAT-CONTAINING PROTEIN"/>
    <property type="match status" value="1"/>
</dbReference>
<dbReference type="InterPro" id="IPR052998">
    <property type="entry name" value="Hetero-Diels-Alderase-like"/>
</dbReference>
<evidence type="ECO:0000313" key="2">
    <source>
        <dbReference type="EMBL" id="KAJ5524784.1"/>
    </source>
</evidence>
<keyword evidence="1" id="KW-0732">Signal</keyword>
<gene>
    <name evidence="2" type="ORF">N7494_011434</name>
</gene>
<evidence type="ECO:0000256" key="1">
    <source>
        <dbReference type="SAM" id="SignalP"/>
    </source>
</evidence>
<protein>
    <submittedName>
        <fullName evidence="2">Uncharacterized protein</fullName>
    </submittedName>
</protein>
<feature type="signal peptide" evidence="1">
    <location>
        <begin position="1"/>
        <end position="16"/>
    </location>
</feature>
<feature type="chain" id="PRO_5042210827" evidence="1">
    <location>
        <begin position="17"/>
        <end position="307"/>
    </location>
</feature>
<keyword evidence="3" id="KW-1185">Reference proteome</keyword>